<dbReference type="GO" id="GO:0070814">
    <property type="term" value="P:hydrogen sulfide biosynthetic process"/>
    <property type="evidence" value="ECO:0007669"/>
    <property type="project" value="UniProtKB-UniPathway"/>
</dbReference>
<evidence type="ECO:0000259" key="7">
    <source>
        <dbReference type="Pfam" id="PF01583"/>
    </source>
</evidence>
<comment type="catalytic activity">
    <reaction evidence="1 6">
        <text>adenosine 5'-phosphosulfate + ATP = 3'-phosphoadenylyl sulfate + ADP + H(+)</text>
        <dbReference type="Rhea" id="RHEA:24152"/>
        <dbReference type="ChEBI" id="CHEBI:15378"/>
        <dbReference type="ChEBI" id="CHEBI:30616"/>
        <dbReference type="ChEBI" id="CHEBI:58243"/>
        <dbReference type="ChEBI" id="CHEBI:58339"/>
        <dbReference type="ChEBI" id="CHEBI:456216"/>
        <dbReference type="EC" id="2.7.1.25"/>
    </reaction>
</comment>
<evidence type="ECO:0000256" key="4">
    <source>
        <dbReference type="ARBA" id="ARBA00022741"/>
    </source>
</evidence>
<dbReference type="GO" id="GO:0004781">
    <property type="term" value="F:sulfate adenylyltransferase (ATP) activity"/>
    <property type="evidence" value="ECO:0007669"/>
    <property type="project" value="TreeGrafter"/>
</dbReference>
<comment type="similarity">
    <text evidence="6">Belongs to the APS kinase family.</text>
</comment>
<reference evidence="8 9" key="1">
    <citation type="journal article" date="2015" name="Stand. Genomic Sci.">
        <title>Genomic Encyclopedia of Bacterial and Archaeal Type Strains, Phase III: the genomes of soil and plant-associated and newly described type strains.</title>
        <authorList>
            <person name="Whitman W.B."/>
            <person name="Woyke T."/>
            <person name="Klenk H.P."/>
            <person name="Zhou Y."/>
            <person name="Lilburn T.G."/>
            <person name="Beck B.J."/>
            <person name="De Vos P."/>
            <person name="Vandamme P."/>
            <person name="Eisen J.A."/>
            <person name="Garrity G."/>
            <person name="Hugenholtz P."/>
            <person name="Kyrpides N.C."/>
        </authorList>
    </citation>
    <scope>NUCLEOTIDE SEQUENCE [LARGE SCALE GENOMIC DNA]</scope>
    <source>
        <strain evidence="8 9">CGMCC 1.7271</strain>
    </source>
</reference>
<dbReference type="GO" id="GO:0005737">
    <property type="term" value="C:cytoplasm"/>
    <property type="evidence" value="ECO:0007669"/>
    <property type="project" value="TreeGrafter"/>
</dbReference>
<dbReference type="NCBIfam" id="NF004041">
    <property type="entry name" value="PRK05541.1"/>
    <property type="match status" value="1"/>
</dbReference>
<dbReference type="Pfam" id="PF01583">
    <property type="entry name" value="APS_kinase"/>
    <property type="match status" value="1"/>
</dbReference>
<comment type="caution">
    <text evidence="8">The sequence shown here is derived from an EMBL/GenBank/DDBJ whole genome shotgun (WGS) entry which is preliminary data.</text>
</comment>
<dbReference type="InterPro" id="IPR027417">
    <property type="entry name" value="P-loop_NTPase"/>
</dbReference>
<accession>A0A562SH79</accession>
<sequence>MNLQHSSAFLEKKSNKESFSMKSGVVWLTGLSGAGKTTIANKLSKKLNSEGCNPIILDGDIMRTILKQNGFDEESRKEYNRTIARLACYLQLSGHVVIVALISPYQKIRDEAREICSNFFEIHVAADLKTCIERDTKGLYAKALRGEIKDFTGISAPYETPVKPDLVLDTTSYTAGECVDEIIQLLNRKKL</sequence>
<evidence type="ECO:0000313" key="8">
    <source>
        <dbReference type="EMBL" id="TWI80625.1"/>
    </source>
</evidence>
<keyword evidence="4 6" id="KW-0547">Nucleotide-binding</keyword>
<dbReference type="GO" id="GO:0010134">
    <property type="term" value="P:sulfate assimilation via adenylyl sulfate reduction"/>
    <property type="evidence" value="ECO:0007669"/>
    <property type="project" value="TreeGrafter"/>
</dbReference>
<gene>
    <name evidence="8" type="ORF">IQ13_3304</name>
</gene>
<comment type="pathway">
    <text evidence="6">Sulfur metabolism; hydrogen sulfide biosynthesis; sulfite from sulfate: step 2/3.</text>
</comment>
<keyword evidence="3 6" id="KW-0808">Transferase</keyword>
<dbReference type="InterPro" id="IPR059117">
    <property type="entry name" value="APS_kinase_dom"/>
</dbReference>
<evidence type="ECO:0000256" key="1">
    <source>
        <dbReference type="ARBA" id="ARBA00001823"/>
    </source>
</evidence>
<comment type="function">
    <text evidence="6">Catalyzes the synthesis of activated sulfate.</text>
</comment>
<dbReference type="OrthoDB" id="9804504at2"/>
<dbReference type="NCBIfam" id="TIGR00455">
    <property type="entry name" value="apsK"/>
    <property type="match status" value="1"/>
</dbReference>
<feature type="domain" description="APS kinase" evidence="7">
    <location>
        <begin position="23"/>
        <end position="169"/>
    </location>
</feature>
<name>A0A562SH79_9BACT</name>
<dbReference type="UniPathway" id="UPA00140">
    <property type="reaction ID" value="UER00205"/>
</dbReference>
<dbReference type="GO" id="GO:0019379">
    <property type="term" value="P:sulfate assimilation, phosphoadenylyl sulfate reduction by phosphoadenylyl-sulfate reductase (thioredoxin)"/>
    <property type="evidence" value="ECO:0007669"/>
    <property type="project" value="TreeGrafter"/>
</dbReference>
<keyword evidence="5 6" id="KW-0067">ATP-binding</keyword>
<evidence type="ECO:0000256" key="5">
    <source>
        <dbReference type="ARBA" id="ARBA00022840"/>
    </source>
</evidence>
<dbReference type="AlphaFoldDB" id="A0A562SH79"/>
<dbReference type="EC" id="2.7.1.25" evidence="2 6"/>
<dbReference type="GO" id="GO:0005524">
    <property type="term" value="F:ATP binding"/>
    <property type="evidence" value="ECO:0007669"/>
    <property type="project" value="UniProtKB-KW"/>
</dbReference>
<dbReference type="Proteomes" id="UP000316167">
    <property type="component" value="Unassembled WGS sequence"/>
</dbReference>
<keyword evidence="6 8" id="KW-0418">Kinase</keyword>
<protein>
    <recommendedName>
        <fullName evidence="2 6">Adenylyl-sulfate kinase</fullName>
        <ecNumber evidence="2 6">2.7.1.25</ecNumber>
    </recommendedName>
</protein>
<keyword evidence="9" id="KW-1185">Reference proteome</keyword>
<dbReference type="Gene3D" id="3.40.50.300">
    <property type="entry name" value="P-loop containing nucleotide triphosphate hydrolases"/>
    <property type="match status" value="1"/>
</dbReference>
<evidence type="ECO:0000256" key="6">
    <source>
        <dbReference type="RuleBase" id="RU004347"/>
    </source>
</evidence>
<proteinExistence type="inferred from homology"/>
<dbReference type="PANTHER" id="PTHR42700">
    <property type="entry name" value="SULFATE ADENYLYLTRANSFERASE"/>
    <property type="match status" value="1"/>
</dbReference>
<dbReference type="EMBL" id="VLLE01000005">
    <property type="protein sequence ID" value="TWI80625.1"/>
    <property type="molecule type" value="Genomic_DNA"/>
</dbReference>
<evidence type="ECO:0000313" key="9">
    <source>
        <dbReference type="Proteomes" id="UP000316167"/>
    </source>
</evidence>
<dbReference type="RefSeq" id="WP_144887683.1">
    <property type="nucleotide sequence ID" value="NZ_VLLE01000005.1"/>
</dbReference>
<dbReference type="PANTHER" id="PTHR42700:SF1">
    <property type="entry name" value="SULFATE ADENYLYLTRANSFERASE"/>
    <property type="match status" value="1"/>
</dbReference>
<dbReference type="InterPro" id="IPR050512">
    <property type="entry name" value="Sulf_AdTrans/APS_kinase"/>
</dbReference>
<dbReference type="InterPro" id="IPR002891">
    <property type="entry name" value="APS"/>
</dbReference>
<organism evidence="8 9">
    <name type="scientific">Lacibacter cauensis</name>
    <dbReference type="NCBI Taxonomy" id="510947"/>
    <lineage>
        <taxon>Bacteria</taxon>
        <taxon>Pseudomonadati</taxon>
        <taxon>Bacteroidota</taxon>
        <taxon>Chitinophagia</taxon>
        <taxon>Chitinophagales</taxon>
        <taxon>Chitinophagaceae</taxon>
        <taxon>Lacibacter</taxon>
    </lineage>
</organism>
<evidence type="ECO:0000256" key="2">
    <source>
        <dbReference type="ARBA" id="ARBA00012121"/>
    </source>
</evidence>
<dbReference type="GO" id="GO:0004020">
    <property type="term" value="F:adenylylsulfate kinase activity"/>
    <property type="evidence" value="ECO:0007669"/>
    <property type="project" value="UniProtKB-EC"/>
</dbReference>
<dbReference type="CDD" id="cd02027">
    <property type="entry name" value="APSK"/>
    <property type="match status" value="1"/>
</dbReference>
<dbReference type="SUPFAM" id="SSF52540">
    <property type="entry name" value="P-loop containing nucleoside triphosphate hydrolases"/>
    <property type="match status" value="1"/>
</dbReference>
<evidence type="ECO:0000256" key="3">
    <source>
        <dbReference type="ARBA" id="ARBA00022679"/>
    </source>
</evidence>